<comment type="catalytic activity">
    <reaction evidence="2">
        <text>N(4)-acetylcytidine + H2O = cytidine + acetate + H(+)</text>
        <dbReference type="Rhea" id="RHEA:62932"/>
        <dbReference type="ChEBI" id="CHEBI:15377"/>
        <dbReference type="ChEBI" id="CHEBI:15378"/>
        <dbReference type="ChEBI" id="CHEBI:17562"/>
        <dbReference type="ChEBI" id="CHEBI:30089"/>
        <dbReference type="ChEBI" id="CHEBI:70989"/>
        <dbReference type="EC" id="3.5.1.135"/>
    </reaction>
</comment>
<dbReference type="CDD" id="cd06552">
    <property type="entry name" value="ASCH_yqfb_like"/>
    <property type="match status" value="1"/>
</dbReference>
<dbReference type="EC" id="3.5.1.135" evidence="2"/>
<dbReference type="Pfam" id="PF04266">
    <property type="entry name" value="ASCH"/>
    <property type="match status" value="1"/>
</dbReference>
<organism evidence="4">
    <name type="scientific">Shewanella oncorhynchi</name>
    <dbReference type="NCBI Taxonomy" id="2726434"/>
    <lineage>
        <taxon>Bacteria</taxon>
        <taxon>Pseudomonadati</taxon>
        <taxon>Pseudomonadota</taxon>
        <taxon>Gammaproteobacteria</taxon>
        <taxon>Alteromonadales</taxon>
        <taxon>Shewanellaceae</taxon>
        <taxon>Shewanella</taxon>
    </lineage>
</organism>
<comment type="function">
    <text evidence="2">Catalyzes the hydrolysis of N(4)-acetylcytidine (ac4C).</text>
</comment>
<dbReference type="PANTHER" id="PTHR38088:SF2">
    <property type="entry name" value="UCP029143 FAMILY PROTEIN"/>
    <property type="match status" value="1"/>
</dbReference>
<dbReference type="EMBL" id="CP132914">
    <property type="protein sequence ID" value="WMB74884.1"/>
    <property type="molecule type" value="Genomic_DNA"/>
</dbReference>
<proteinExistence type="inferred from homology"/>
<gene>
    <name evidence="4" type="primary">yqfB</name>
    <name evidence="4" type="ORF">RA178_09905</name>
</gene>
<feature type="active site" description="Proton acceptor" evidence="2">
    <location>
        <position position="21"/>
    </location>
</feature>
<evidence type="ECO:0000256" key="1">
    <source>
        <dbReference type="ARBA" id="ARBA00022801"/>
    </source>
</evidence>
<evidence type="ECO:0000256" key="2">
    <source>
        <dbReference type="HAMAP-Rule" id="MF_00684"/>
    </source>
</evidence>
<name>A0AA50KH98_9GAMM</name>
<feature type="active site" description="Nucleophile" evidence="2">
    <location>
        <position position="24"/>
    </location>
</feature>
<dbReference type="SUPFAM" id="SSF88697">
    <property type="entry name" value="PUA domain-like"/>
    <property type="match status" value="1"/>
</dbReference>
<evidence type="ECO:0000259" key="3">
    <source>
        <dbReference type="SMART" id="SM01022"/>
    </source>
</evidence>
<dbReference type="NCBIfam" id="NF003443">
    <property type="entry name" value="PRK04980.1"/>
    <property type="match status" value="1"/>
</dbReference>
<dbReference type="GeneID" id="301339498"/>
<dbReference type="InterPro" id="IPR007374">
    <property type="entry name" value="ASCH_domain"/>
</dbReference>
<sequence>MLLTKITFFERFEHDILSGTKTITLRDETESHVIAGQTLPVSTFETDRWFCDIHIIDVVPILFSDLSDQHAKQENMSLSELRRVINEIYPGLEQLFQIQFCVVREK</sequence>
<dbReference type="AlphaFoldDB" id="A0AA50KH98"/>
<feature type="domain" description="ASCH" evidence="3">
    <location>
        <begin position="6"/>
        <end position="104"/>
    </location>
</feature>
<dbReference type="KEGG" id="sog:RA178_09905"/>
<accession>A0AA50KH98</accession>
<dbReference type="GO" id="GO:0016813">
    <property type="term" value="F:hydrolase activity, acting on carbon-nitrogen (but not peptide) bonds, in linear amidines"/>
    <property type="evidence" value="ECO:0007669"/>
    <property type="project" value="UniProtKB-UniRule"/>
</dbReference>
<dbReference type="PANTHER" id="PTHR38088">
    <property type="entry name" value="UCP029143 FAMILY PROTEIN"/>
    <property type="match status" value="1"/>
</dbReference>
<dbReference type="Gene3D" id="2.30.130.30">
    <property type="entry name" value="Hypothetical protein"/>
    <property type="match status" value="1"/>
</dbReference>
<dbReference type="InterPro" id="IPR015947">
    <property type="entry name" value="PUA-like_sf"/>
</dbReference>
<comment type="similarity">
    <text evidence="2">Belongs to the N(4)-acetylcytidine amidohydrolase family.</text>
</comment>
<comment type="catalytic activity">
    <reaction evidence="2">
        <text>N(4)-acetylcytosine + H2O = cytosine + acetate + H(+)</text>
        <dbReference type="Rhea" id="RHEA:62940"/>
        <dbReference type="ChEBI" id="CHEBI:15377"/>
        <dbReference type="ChEBI" id="CHEBI:15378"/>
        <dbReference type="ChEBI" id="CHEBI:16040"/>
        <dbReference type="ChEBI" id="CHEBI:30089"/>
        <dbReference type="ChEBI" id="CHEBI:146134"/>
        <dbReference type="EC" id="3.5.1.135"/>
    </reaction>
</comment>
<evidence type="ECO:0000313" key="4">
    <source>
        <dbReference type="EMBL" id="WMB74884.1"/>
    </source>
</evidence>
<dbReference type="InterPro" id="IPR008314">
    <property type="entry name" value="AC4CH"/>
</dbReference>
<dbReference type="HAMAP" id="MF_00684">
    <property type="entry name" value="ac4C_amidohydr"/>
    <property type="match status" value="1"/>
</dbReference>
<dbReference type="PIRSF" id="PIRSF029143">
    <property type="entry name" value="UCP029143"/>
    <property type="match status" value="1"/>
</dbReference>
<feature type="active site" description="Proton donor" evidence="2">
    <location>
        <position position="74"/>
    </location>
</feature>
<dbReference type="GO" id="GO:0005829">
    <property type="term" value="C:cytosol"/>
    <property type="evidence" value="ECO:0007669"/>
    <property type="project" value="TreeGrafter"/>
</dbReference>
<reference evidence="4" key="1">
    <citation type="submission" date="2023-08" db="EMBL/GenBank/DDBJ databases">
        <title>Complete genome sequence of Shewanella oncorhynchi Z-P2, a siderophore putrebactin-producing bacterium.</title>
        <authorList>
            <person name="Zhang Y."/>
        </authorList>
    </citation>
    <scope>NUCLEOTIDE SEQUENCE</scope>
    <source>
        <strain evidence="4">Z-P2</strain>
    </source>
</reference>
<dbReference type="SMART" id="SM01022">
    <property type="entry name" value="ASCH"/>
    <property type="match status" value="1"/>
</dbReference>
<keyword evidence="1 2" id="KW-0378">Hydrolase</keyword>
<comment type="catalytic activity">
    <reaction evidence="2">
        <text>N(4)-acetyl-2'-deoxycytidine + H2O = 2'-deoxycytidine + acetate + H(+)</text>
        <dbReference type="Rhea" id="RHEA:62936"/>
        <dbReference type="ChEBI" id="CHEBI:15377"/>
        <dbReference type="ChEBI" id="CHEBI:15378"/>
        <dbReference type="ChEBI" id="CHEBI:15698"/>
        <dbReference type="ChEBI" id="CHEBI:30089"/>
        <dbReference type="ChEBI" id="CHEBI:146133"/>
        <dbReference type="EC" id="3.5.1.135"/>
    </reaction>
</comment>
<dbReference type="RefSeq" id="WP_028759694.1">
    <property type="nucleotide sequence ID" value="NZ_CP132914.1"/>
</dbReference>
<dbReference type="Proteomes" id="UP001236800">
    <property type="component" value="Chromosome"/>
</dbReference>
<protein>
    <recommendedName>
        <fullName evidence="2">N(4)-acetylcytidine amidohydrolase</fullName>
        <shortName evidence="2">ac4C amidohydrolase</shortName>
        <ecNumber evidence="2">3.5.1.135</ecNumber>
    </recommendedName>
</protein>